<gene>
    <name evidence="9" type="ORF">HGA15_25705</name>
</gene>
<keyword evidence="6 7" id="KW-0472">Membrane</keyword>
<evidence type="ECO:0000259" key="8">
    <source>
        <dbReference type="Pfam" id="PF04116"/>
    </source>
</evidence>
<dbReference type="PANTHER" id="PTHR21624:SF1">
    <property type="entry name" value="ALKYLGLYCEROL MONOOXYGENASE"/>
    <property type="match status" value="1"/>
</dbReference>
<organism evidence="9 10">
    <name type="scientific">Nocardia flavorosea</name>
    <dbReference type="NCBI Taxonomy" id="53429"/>
    <lineage>
        <taxon>Bacteria</taxon>
        <taxon>Bacillati</taxon>
        <taxon>Actinomycetota</taxon>
        <taxon>Actinomycetes</taxon>
        <taxon>Mycobacteriales</taxon>
        <taxon>Nocardiaceae</taxon>
        <taxon>Nocardia</taxon>
    </lineage>
</organism>
<evidence type="ECO:0000256" key="1">
    <source>
        <dbReference type="ARBA" id="ARBA00004127"/>
    </source>
</evidence>
<dbReference type="InterPro" id="IPR051689">
    <property type="entry name" value="Sterol_desaturase/TMEM195"/>
</dbReference>
<dbReference type="GO" id="GO:0005506">
    <property type="term" value="F:iron ion binding"/>
    <property type="evidence" value="ECO:0007669"/>
    <property type="project" value="InterPro"/>
</dbReference>
<feature type="transmembrane region" description="Helical" evidence="7">
    <location>
        <begin position="53"/>
        <end position="79"/>
    </location>
</feature>
<feature type="transmembrane region" description="Helical" evidence="7">
    <location>
        <begin position="91"/>
        <end position="107"/>
    </location>
</feature>
<keyword evidence="4" id="KW-0560">Oxidoreductase</keyword>
<proteinExistence type="predicted"/>
<feature type="domain" description="Fatty acid hydroxylase" evidence="8">
    <location>
        <begin position="94"/>
        <end position="230"/>
    </location>
</feature>
<dbReference type="GO" id="GO:0012505">
    <property type="term" value="C:endomembrane system"/>
    <property type="evidence" value="ECO:0007669"/>
    <property type="project" value="UniProtKB-SubCell"/>
</dbReference>
<evidence type="ECO:0000256" key="2">
    <source>
        <dbReference type="ARBA" id="ARBA00022692"/>
    </source>
</evidence>
<dbReference type="EMBL" id="JAAXOT010000016">
    <property type="protein sequence ID" value="NKY59489.1"/>
    <property type="molecule type" value="Genomic_DNA"/>
</dbReference>
<dbReference type="GO" id="GO:0006643">
    <property type="term" value="P:membrane lipid metabolic process"/>
    <property type="evidence" value="ECO:0007669"/>
    <property type="project" value="TreeGrafter"/>
</dbReference>
<evidence type="ECO:0000256" key="3">
    <source>
        <dbReference type="ARBA" id="ARBA00022989"/>
    </source>
</evidence>
<evidence type="ECO:0000313" key="9">
    <source>
        <dbReference type="EMBL" id="NKY59489.1"/>
    </source>
</evidence>
<evidence type="ECO:0000256" key="4">
    <source>
        <dbReference type="ARBA" id="ARBA00023002"/>
    </source>
</evidence>
<dbReference type="PANTHER" id="PTHR21624">
    <property type="entry name" value="STEROL DESATURASE-RELATED PROTEIN"/>
    <property type="match status" value="1"/>
</dbReference>
<reference evidence="9 10" key="1">
    <citation type="submission" date="2020-04" db="EMBL/GenBank/DDBJ databases">
        <title>MicrobeNet Type strains.</title>
        <authorList>
            <person name="Nicholson A.C."/>
        </authorList>
    </citation>
    <scope>NUCLEOTIDE SEQUENCE [LARGE SCALE GENOMIC DNA]</scope>
    <source>
        <strain evidence="9 10">JCM 3332</strain>
    </source>
</reference>
<dbReference type="Proteomes" id="UP000570678">
    <property type="component" value="Unassembled WGS sequence"/>
</dbReference>
<feature type="transmembrane region" description="Helical" evidence="7">
    <location>
        <begin position="16"/>
        <end position="32"/>
    </location>
</feature>
<dbReference type="InterPro" id="IPR006694">
    <property type="entry name" value="Fatty_acid_hydroxylase"/>
</dbReference>
<dbReference type="RefSeq" id="WP_062974831.1">
    <property type="nucleotide sequence ID" value="NZ_JAAXOT010000016.1"/>
</dbReference>
<evidence type="ECO:0000256" key="6">
    <source>
        <dbReference type="ARBA" id="ARBA00023136"/>
    </source>
</evidence>
<name>A0A846YR95_9NOCA</name>
<evidence type="ECO:0000313" key="10">
    <source>
        <dbReference type="Proteomes" id="UP000570678"/>
    </source>
</evidence>
<dbReference type="Pfam" id="PF04116">
    <property type="entry name" value="FA_hydroxylase"/>
    <property type="match status" value="1"/>
</dbReference>
<sequence length="320" mass="35924">MSFENSFAAALDNAEWAFTVLLVVDMVAFWIRRDKHAERGRQGYGFKDTAVNLVIRIAGNFIGPYTALLGAGLLIVVVAEATPLQWSMHHPALWLFVLLLADLAYYAEHRTAHRVRILWATHSVHHSSERFNLSTAYRLGIFGATDLLGYLWYVPIAAIGAPPSAIFLTRALTIIIQIPIHTERVDRLWAPIEWTFNTPSNHRVHHGANNPYLDKNFGGMFMIWDHLFGTYASEREPVQYGLVHNIGTYNPITVYFHEFRAIGRDLRLARGIGELTGYLFGPPGWQPARRKTGDPAPVPAEQAVPVSAERHLIAGPVREG</sequence>
<keyword evidence="2 7" id="KW-0812">Transmembrane</keyword>
<accession>A0A846YR95</accession>
<evidence type="ECO:0000256" key="5">
    <source>
        <dbReference type="ARBA" id="ARBA00023098"/>
    </source>
</evidence>
<evidence type="ECO:0000256" key="7">
    <source>
        <dbReference type="SAM" id="Phobius"/>
    </source>
</evidence>
<keyword evidence="3 7" id="KW-1133">Transmembrane helix</keyword>
<dbReference type="GO" id="GO:0008610">
    <property type="term" value="P:lipid biosynthetic process"/>
    <property type="evidence" value="ECO:0007669"/>
    <property type="project" value="InterPro"/>
</dbReference>
<comment type="subcellular location">
    <subcellularLocation>
        <location evidence="1">Endomembrane system</location>
        <topology evidence="1">Multi-pass membrane protein</topology>
    </subcellularLocation>
</comment>
<protein>
    <submittedName>
        <fullName evidence="9">Sterol desaturase family protein</fullName>
    </submittedName>
</protein>
<dbReference type="GO" id="GO:0016020">
    <property type="term" value="C:membrane"/>
    <property type="evidence" value="ECO:0007669"/>
    <property type="project" value="GOC"/>
</dbReference>
<dbReference type="GO" id="GO:0050479">
    <property type="term" value="F:glyceryl-ether monooxygenase activity"/>
    <property type="evidence" value="ECO:0007669"/>
    <property type="project" value="TreeGrafter"/>
</dbReference>
<keyword evidence="10" id="KW-1185">Reference proteome</keyword>
<comment type="caution">
    <text evidence="9">The sequence shown here is derived from an EMBL/GenBank/DDBJ whole genome shotgun (WGS) entry which is preliminary data.</text>
</comment>
<keyword evidence="5" id="KW-0443">Lipid metabolism</keyword>
<dbReference type="AlphaFoldDB" id="A0A846YR95"/>